<organism evidence="2 3">
    <name type="scientific">Methylobacterium thuringiense</name>
    <dbReference type="NCBI Taxonomy" id="1003091"/>
    <lineage>
        <taxon>Bacteria</taxon>
        <taxon>Pseudomonadati</taxon>
        <taxon>Pseudomonadota</taxon>
        <taxon>Alphaproteobacteria</taxon>
        <taxon>Hyphomicrobiales</taxon>
        <taxon>Methylobacteriaceae</taxon>
        <taxon>Methylobacterium</taxon>
    </lineage>
</organism>
<comment type="caution">
    <text evidence="2">The sequence shown here is derived from an EMBL/GenBank/DDBJ whole genome shotgun (WGS) entry which is preliminary data.</text>
</comment>
<dbReference type="RefSeq" id="WP_187272508.1">
    <property type="nucleotide sequence ID" value="NZ_BPRA01000016.1"/>
</dbReference>
<accession>A0ABQ4TQV1</accession>
<gene>
    <name evidence="2" type="ORF">EKPJFOCH_3557</name>
</gene>
<evidence type="ECO:0000313" key="3">
    <source>
        <dbReference type="Proteomes" id="UP001055101"/>
    </source>
</evidence>
<reference evidence="2" key="2">
    <citation type="submission" date="2021-08" db="EMBL/GenBank/DDBJ databases">
        <authorList>
            <person name="Tani A."/>
            <person name="Ola A."/>
            <person name="Ogura Y."/>
            <person name="Katsura K."/>
            <person name="Hayashi T."/>
        </authorList>
    </citation>
    <scope>NUCLEOTIDE SEQUENCE</scope>
    <source>
        <strain evidence="2">DSM 23674</strain>
    </source>
</reference>
<dbReference type="EMBL" id="BPRA01000016">
    <property type="protein sequence ID" value="GJE57047.1"/>
    <property type="molecule type" value="Genomic_DNA"/>
</dbReference>
<reference evidence="2" key="1">
    <citation type="journal article" date="2021" name="Front. Microbiol.">
        <title>Comprehensive Comparative Genomics and Phenotyping of Methylobacterium Species.</title>
        <authorList>
            <person name="Alessa O."/>
            <person name="Ogura Y."/>
            <person name="Fujitani Y."/>
            <person name="Takami H."/>
            <person name="Hayashi T."/>
            <person name="Sahin N."/>
            <person name="Tani A."/>
        </authorList>
    </citation>
    <scope>NUCLEOTIDE SEQUENCE</scope>
    <source>
        <strain evidence="2">DSM 23674</strain>
    </source>
</reference>
<evidence type="ECO:0000256" key="1">
    <source>
        <dbReference type="SAM" id="MobiDB-lite"/>
    </source>
</evidence>
<proteinExistence type="predicted"/>
<feature type="region of interest" description="Disordered" evidence="1">
    <location>
        <begin position="44"/>
        <end position="69"/>
    </location>
</feature>
<keyword evidence="3" id="KW-1185">Reference proteome</keyword>
<name>A0ABQ4TQV1_9HYPH</name>
<evidence type="ECO:0000313" key="2">
    <source>
        <dbReference type="EMBL" id="GJE57047.1"/>
    </source>
</evidence>
<feature type="compositionally biased region" description="Low complexity" evidence="1">
    <location>
        <begin position="51"/>
        <end position="69"/>
    </location>
</feature>
<dbReference type="Proteomes" id="UP001055101">
    <property type="component" value="Unassembled WGS sequence"/>
</dbReference>
<protein>
    <submittedName>
        <fullName evidence="2">Uncharacterized protein</fullName>
    </submittedName>
</protein>
<sequence length="69" mass="7245">MNALRRYATHPASAAPDLDQLRIEIGFGAYAYDCAARRTLITTRSGDPVKSSTSSGAASVAAVSLQAHH</sequence>